<keyword evidence="2" id="KW-1185">Reference proteome</keyword>
<protein>
    <submittedName>
        <fullName evidence="1">Uncharacterized protein</fullName>
    </submittedName>
</protein>
<comment type="caution">
    <text evidence="1">The sequence shown here is derived from an EMBL/GenBank/DDBJ whole genome shotgun (WGS) entry which is preliminary data.</text>
</comment>
<proteinExistence type="predicted"/>
<organism evidence="1 2">
    <name type="scientific">Actinomortierella ambigua</name>
    <dbReference type="NCBI Taxonomy" id="1343610"/>
    <lineage>
        <taxon>Eukaryota</taxon>
        <taxon>Fungi</taxon>
        <taxon>Fungi incertae sedis</taxon>
        <taxon>Mucoromycota</taxon>
        <taxon>Mortierellomycotina</taxon>
        <taxon>Mortierellomycetes</taxon>
        <taxon>Mortierellales</taxon>
        <taxon>Mortierellaceae</taxon>
        <taxon>Actinomortierella</taxon>
    </lineage>
</organism>
<dbReference type="AlphaFoldDB" id="A0A9P6TZ03"/>
<evidence type="ECO:0000313" key="1">
    <source>
        <dbReference type="EMBL" id="KAG0252610.1"/>
    </source>
</evidence>
<accession>A0A9P6TZ03</accession>
<name>A0A9P6TZ03_9FUNG</name>
<sequence length="194" mass="21733">MSGNITAGKYLGAPPRDPSADIRNLFAVRENQQDGLGTLLKFSQIESKFIVGSTDTSGFTRSLHNNFAGVVDRKDILTMSPARGPLRVVAPQIHAFLNRVPDKVQLEKFQNGLSGTFKRTFVHFCIQLDNQQLRFWISKLIVSGSVDSMFAMCFCEIWTVNRRVMASRADELVKKCKLKDAIDRWAKGISSDGY</sequence>
<dbReference type="Proteomes" id="UP000807716">
    <property type="component" value="Unassembled WGS sequence"/>
</dbReference>
<dbReference type="OrthoDB" id="2430661at2759"/>
<gene>
    <name evidence="1" type="ORF">DFQ27_007952</name>
</gene>
<evidence type="ECO:0000313" key="2">
    <source>
        <dbReference type="Proteomes" id="UP000807716"/>
    </source>
</evidence>
<reference evidence="1" key="1">
    <citation type="journal article" date="2020" name="Fungal Divers.">
        <title>Resolving the Mortierellaceae phylogeny through synthesis of multi-gene phylogenetics and phylogenomics.</title>
        <authorList>
            <person name="Vandepol N."/>
            <person name="Liber J."/>
            <person name="Desiro A."/>
            <person name="Na H."/>
            <person name="Kennedy M."/>
            <person name="Barry K."/>
            <person name="Grigoriev I.V."/>
            <person name="Miller A.N."/>
            <person name="O'Donnell K."/>
            <person name="Stajich J.E."/>
            <person name="Bonito G."/>
        </authorList>
    </citation>
    <scope>NUCLEOTIDE SEQUENCE</scope>
    <source>
        <strain evidence="1">BC1065</strain>
    </source>
</reference>
<dbReference type="EMBL" id="JAAAJB010000647">
    <property type="protein sequence ID" value="KAG0252610.1"/>
    <property type="molecule type" value="Genomic_DNA"/>
</dbReference>